<dbReference type="RefSeq" id="WP_238277418.1">
    <property type="nucleotide sequence ID" value="NZ_BPQR01000058.1"/>
</dbReference>
<sequence>MSDLIADLLVLYEDDLLAPERCGFVVDDKIVEVKNMCHEPADGFDISGEDLMKYEDVVTASWHTHTGTDCNLTRDDLVSFLNYPHLQHYIVGSDGVACYVVEQGRVLRAATYPPSRRAEEHSSGDP</sequence>
<dbReference type="SUPFAM" id="SSF102712">
    <property type="entry name" value="JAB1/MPN domain"/>
    <property type="match status" value="1"/>
</dbReference>
<evidence type="ECO:0000313" key="2">
    <source>
        <dbReference type="Proteomes" id="UP001055102"/>
    </source>
</evidence>
<dbReference type="EMBL" id="BPQR01000058">
    <property type="protein sequence ID" value="GJE07988.1"/>
    <property type="molecule type" value="Genomic_DNA"/>
</dbReference>
<evidence type="ECO:0000313" key="1">
    <source>
        <dbReference type="EMBL" id="GJE07988.1"/>
    </source>
</evidence>
<name>A0ABQ4T1E6_9HYPH</name>
<accession>A0ABQ4T1E6</accession>
<comment type="caution">
    <text evidence="1">The sequence shown here is derived from an EMBL/GenBank/DDBJ whole genome shotgun (WGS) entry which is preliminary data.</text>
</comment>
<keyword evidence="2" id="KW-1185">Reference proteome</keyword>
<dbReference type="Proteomes" id="UP001055102">
    <property type="component" value="Unassembled WGS sequence"/>
</dbReference>
<organism evidence="1 2">
    <name type="scientific">Methylobacterium jeotgali</name>
    <dbReference type="NCBI Taxonomy" id="381630"/>
    <lineage>
        <taxon>Bacteria</taxon>
        <taxon>Pseudomonadati</taxon>
        <taxon>Pseudomonadota</taxon>
        <taxon>Alphaproteobacteria</taxon>
        <taxon>Hyphomicrobiales</taxon>
        <taxon>Methylobacteriaceae</taxon>
        <taxon>Methylobacterium</taxon>
    </lineage>
</organism>
<protein>
    <recommendedName>
        <fullName evidence="3">JAB domain-containing protein</fullName>
    </recommendedName>
</protein>
<evidence type="ECO:0008006" key="3">
    <source>
        <dbReference type="Google" id="ProtNLM"/>
    </source>
</evidence>
<reference evidence="1" key="2">
    <citation type="submission" date="2021-08" db="EMBL/GenBank/DDBJ databases">
        <authorList>
            <person name="Tani A."/>
            <person name="Ola A."/>
            <person name="Ogura Y."/>
            <person name="Katsura K."/>
            <person name="Hayashi T."/>
        </authorList>
    </citation>
    <scope>NUCLEOTIDE SEQUENCE</scope>
    <source>
        <strain evidence="1">LMG 23639</strain>
    </source>
</reference>
<proteinExistence type="predicted"/>
<reference evidence="1" key="1">
    <citation type="journal article" date="2021" name="Front. Microbiol.">
        <title>Comprehensive Comparative Genomics and Phenotyping of Methylobacterium Species.</title>
        <authorList>
            <person name="Alessa O."/>
            <person name="Ogura Y."/>
            <person name="Fujitani Y."/>
            <person name="Takami H."/>
            <person name="Hayashi T."/>
            <person name="Sahin N."/>
            <person name="Tani A."/>
        </authorList>
    </citation>
    <scope>NUCLEOTIDE SEQUENCE</scope>
    <source>
        <strain evidence="1">LMG 23639</strain>
    </source>
</reference>
<gene>
    <name evidence="1" type="ORF">AOPFMNJM_3320</name>
</gene>